<dbReference type="OrthoDB" id="9812358at2"/>
<evidence type="ECO:0000259" key="2">
    <source>
        <dbReference type="PROSITE" id="PS50887"/>
    </source>
</evidence>
<dbReference type="Proteomes" id="UP000032748">
    <property type="component" value="Chromosome"/>
</dbReference>
<dbReference type="PANTHER" id="PTHR44757:SF2">
    <property type="entry name" value="BIOFILM ARCHITECTURE MAINTENANCE PROTEIN MBAA"/>
    <property type="match status" value="1"/>
</dbReference>
<dbReference type="SUPFAM" id="SSF55073">
    <property type="entry name" value="Nucleotide cyclase"/>
    <property type="match status" value="1"/>
</dbReference>
<gene>
    <name evidence="3" type="ORF">PCL1606_33820</name>
</gene>
<dbReference type="RefSeq" id="WP_045883537.1">
    <property type="nucleotide sequence ID" value="NZ_CP011110.1"/>
</dbReference>
<name>A0A0D5Y0I1_9PSED</name>
<dbReference type="Pfam" id="PF00990">
    <property type="entry name" value="GGDEF"/>
    <property type="match status" value="1"/>
</dbReference>
<evidence type="ECO:0000313" key="4">
    <source>
        <dbReference type="Proteomes" id="UP000032748"/>
    </source>
</evidence>
<dbReference type="NCBIfam" id="TIGR00254">
    <property type="entry name" value="GGDEF"/>
    <property type="match status" value="1"/>
</dbReference>
<proteinExistence type="predicted"/>
<dbReference type="InterPro" id="IPR029787">
    <property type="entry name" value="Nucleotide_cyclase"/>
</dbReference>
<organism evidence="3 4">
    <name type="scientific">Pseudomonas chlororaphis</name>
    <dbReference type="NCBI Taxonomy" id="587753"/>
    <lineage>
        <taxon>Bacteria</taxon>
        <taxon>Pseudomonadati</taxon>
        <taxon>Pseudomonadota</taxon>
        <taxon>Gammaproteobacteria</taxon>
        <taxon>Pseudomonadales</taxon>
        <taxon>Pseudomonadaceae</taxon>
        <taxon>Pseudomonas</taxon>
    </lineage>
</organism>
<dbReference type="PANTHER" id="PTHR44757">
    <property type="entry name" value="DIGUANYLATE CYCLASE DGCP"/>
    <property type="match status" value="1"/>
</dbReference>
<dbReference type="PROSITE" id="PS50887">
    <property type="entry name" value="GGDEF"/>
    <property type="match status" value="1"/>
</dbReference>
<evidence type="ECO:0000313" key="3">
    <source>
        <dbReference type="EMBL" id="AKA24833.1"/>
    </source>
</evidence>
<dbReference type="PATRIC" id="fig|587753.10.peg.3371"/>
<dbReference type="EMBL" id="CP011110">
    <property type="protein sequence ID" value="AKA24833.1"/>
    <property type="molecule type" value="Genomic_DNA"/>
</dbReference>
<dbReference type="InterPro" id="IPR000160">
    <property type="entry name" value="GGDEF_dom"/>
</dbReference>
<dbReference type="Gene3D" id="3.30.70.270">
    <property type="match status" value="1"/>
</dbReference>
<dbReference type="InterPro" id="IPR043128">
    <property type="entry name" value="Rev_trsase/Diguanyl_cyclase"/>
</dbReference>
<dbReference type="KEGG" id="pcz:PCL1606_33820"/>
<evidence type="ECO:0000256" key="1">
    <source>
        <dbReference type="SAM" id="MobiDB-lite"/>
    </source>
</evidence>
<protein>
    <submittedName>
        <fullName evidence="3">Diguanylate cyclase</fullName>
    </submittedName>
</protein>
<reference evidence="3 4" key="1">
    <citation type="journal article" date="2015" name="Mol. Plant Microbe Interact.">
        <title>Comparative Genomic Analysis of Pseudomonas chlororaphis PCL1606 Reveals New Insight into Antifungal Compounds Involved in Biocontrol.</title>
        <authorList>
            <person name="Calderon C.E."/>
            <person name="Ramos C."/>
            <person name="de Vicente A."/>
            <person name="Cazorla F.M."/>
        </authorList>
    </citation>
    <scope>NUCLEOTIDE SEQUENCE [LARGE SCALE GENOMIC DNA]</scope>
    <source>
        <strain evidence="3 4">PCL1606</strain>
    </source>
</reference>
<sequence>MFSPDKIAQAPAQVPAAETDEPSRQRLREQNRRAEQALAAVQVANLDRLTLLPNRHGFAVLAGDALRACQDLHCPATLLLFDLDDLHRISGAYGRDEGEAALKTFADGLRIAFRESDVVGHLEYSRFAVLLSGSERVEKLAIIARLQEILAERTSTSQRAYSLSFSIGQIEFAPDQPVDVEGLLARAGQP</sequence>
<dbReference type="SMART" id="SM00267">
    <property type="entry name" value="GGDEF"/>
    <property type="match status" value="1"/>
</dbReference>
<feature type="region of interest" description="Disordered" evidence="1">
    <location>
        <begin position="1"/>
        <end position="23"/>
    </location>
</feature>
<dbReference type="AlphaFoldDB" id="A0A0D5Y0I1"/>
<accession>A0A0D5Y0I1</accession>
<feature type="domain" description="GGDEF" evidence="2">
    <location>
        <begin position="74"/>
        <end position="190"/>
    </location>
</feature>
<dbReference type="InterPro" id="IPR052155">
    <property type="entry name" value="Biofilm_reg_signaling"/>
</dbReference>